<dbReference type="RefSeq" id="WP_184574222.1">
    <property type="nucleotide sequence ID" value="NZ_JACHJT010000001.1"/>
</dbReference>
<feature type="compositionally biased region" description="Basic and acidic residues" evidence="1">
    <location>
        <begin position="1"/>
        <end position="12"/>
    </location>
</feature>
<evidence type="ECO:0000313" key="5">
    <source>
        <dbReference type="Proteomes" id="UP000523007"/>
    </source>
</evidence>
<dbReference type="InterPro" id="IPR036366">
    <property type="entry name" value="PGBDSf"/>
</dbReference>
<evidence type="ECO:0000259" key="3">
    <source>
        <dbReference type="Pfam" id="PF01471"/>
    </source>
</evidence>
<dbReference type="InterPro" id="IPR036365">
    <property type="entry name" value="PGBD-like_sf"/>
</dbReference>
<dbReference type="PANTHER" id="PTHR30469:SF15">
    <property type="entry name" value="HLYD FAMILY OF SECRETION PROTEINS"/>
    <property type="match status" value="1"/>
</dbReference>
<name>A0A7W7RCS4_9ACTN</name>
<comment type="caution">
    <text evidence="4">The sequence shown here is derived from an EMBL/GenBank/DDBJ whole genome shotgun (WGS) entry which is preliminary data.</text>
</comment>
<keyword evidence="2" id="KW-1133">Transmembrane helix</keyword>
<feature type="transmembrane region" description="Helical" evidence="2">
    <location>
        <begin position="35"/>
        <end position="55"/>
    </location>
</feature>
<sequence length="386" mass="39937">MTETTPERENGRQNEPQGEQRNGPTAIRPRRWRTVALCSAGSVAVAMAVAAGYWIPLGGSDAEAAGEPAAPPETAEITRGTIAETETWSGTLGRGDPFTAKAPRQGTITRMAEQDSDVGRGDELYRIDENPVISLVGEIPMYRDLAPGVSGRDVKQLERNLAELGYDGFTVDRHYTGLTANAVREWQADADLDETGTVARSDAVFVPESGTVDATHADVGGQVSPGAEVVDVTGSDPVATMEMEATDRDLVATDTEVTVQLPGDDEVTGTVVSASAVQDQGGGGGDEPEADDATVEVEVALSEKVDGSLLGSPVDIVVEVDRSEDVLVAPVTALLALSEGGHGLEVVAGDGTTSVVPVETGLSEGEKVEVSGDGIGEGTVVGVAER</sequence>
<accession>A0A7W7RCS4</accession>
<evidence type="ECO:0000313" key="4">
    <source>
        <dbReference type="EMBL" id="MBB4929602.1"/>
    </source>
</evidence>
<proteinExistence type="predicted"/>
<dbReference type="PANTHER" id="PTHR30469">
    <property type="entry name" value="MULTIDRUG RESISTANCE PROTEIN MDTA"/>
    <property type="match status" value="1"/>
</dbReference>
<feature type="region of interest" description="Disordered" evidence="1">
    <location>
        <begin position="1"/>
        <end position="28"/>
    </location>
</feature>
<dbReference type="GO" id="GO:0015562">
    <property type="term" value="F:efflux transmembrane transporter activity"/>
    <property type="evidence" value="ECO:0007669"/>
    <property type="project" value="TreeGrafter"/>
</dbReference>
<keyword evidence="2" id="KW-0472">Membrane</keyword>
<dbReference type="EMBL" id="JACHJT010000001">
    <property type="protein sequence ID" value="MBB4929602.1"/>
    <property type="molecule type" value="Genomic_DNA"/>
</dbReference>
<dbReference type="Gene3D" id="1.10.101.10">
    <property type="entry name" value="PGBD-like superfamily/PGBD"/>
    <property type="match status" value="1"/>
</dbReference>
<organism evidence="4 5">
    <name type="scientific">Lipingzhangella halophila</name>
    <dbReference type="NCBI Taxonomy" id="1783352"/>
    <lineage>
        <taxon>Bacteria</taxon>
        <taxon>Bacillati</taxon>
        <taxon>Actinomycetota</taxon>
        <taxon>Actinomycetes</taxon>
        <taxon>Streptosporangiales</taxon>
        <taxon>Nocardiopsidaceae</taxon>
        <taxon>Lipingzhangella</taxon>
    </lineage>
</organism>
<feature type="compositionally biased region" description="Polar residues" evidence="1">
    <location>
        <begin position="13"/>
        <end position="23"/>
    </location>
</feature>
<dbReference type="GO" id="GO:1990281">
    <property type="term" value="C:efflux pump complex"/>
    <property type="evidence" value="ECO:0007669"/>
    <property type="project" value="TreeGrafter"/>
</dbReference>
<protein>
    <recommendedName>
        <fullName evidence="3">Peptidoglycan binding-like domain-containing protein</fullName>
    </recommendedName>
</protein>
<feature type="domain" description="Peptidoglycan binding-like" evidence="3">
    <location>
        <begin position="150"/>
        <end position="197"/>
    </location>
</feature>
<evidence type="ECO:0000256" key="2">
    <source>
        <dbReference type="SAM" id="Phobius"/>
    </source>
</evidence>
<keyword evidence="2" id="KW-0812">Transmembrane</keyword>
<keyword evidence="5" id="KW-1185">Reference proteome</keyword>
<dbReference type="AlphaFoldDB" id="A0A7W7RCS4"/>
<dbReference type="Pfam" id="PF01471">
    <property type="entry name" value="PG_binding_1"/>
    <property type="match status" value="1"/>
</dbReference>
<dbReference type="Gene3D" id="2.40.420.20">
    <property type="match status" value="1"/>
</dbReference>
<evidence type="ECO:0000256" key="1">
    <source>
        <dbReference type="SAM" id="MobiDB-lite"/>
    </source>
</evidence>
<dbReference type="SUPFAM" id="SSF47090">
    <property type="entry name" value="PGBD-like"/>
    <property type="match status" value="1"/>
</dbReference>
<dbReference type="Proteomes" id="UP000523007">
    <property type="component" value="Unassembled WGS sequence"/>
</dbReference>
<gene>
    <name evidence="4" type="ORF">F4561_000422</name>
</gene>
<reference evidence="4 5" key="1">
    <citation type="submission" date="2020-08" db="EMBL/GenBank/DDBJ databases">
        <title>Sequencing the genomes of 1000 actinobacteria strains.</title>
        <authorList>
            <person name="Klenk H.-P."/>
        </authorList>
    </citation>
    <scope>NUCLEOTIDE SEQUENCE [LARGE SCALE GENOMIC DNA]</scope>
    <source>
        <strain evidence="4 5">DSM 102030</strain>
    </source>
</reference>
<dbReference type="InterPro" id="IPR002477">
    <property type="entry name" value="Peptidoglycan-bd-like"/>
</dbReference>